<sequence length="68" mass="7375">MQVRSLQDRPPGVRGHTADLQESEVTLQTSRGQRSHCRPPGVRGHTADLQGSGVTLQTSKDICSHLSL</sequence>
<dbReference type="AlphaFoldDB" id="A0A4Z2EHP4"/>
<reference evidence="2 3" key="1">
    <citation type="submission" date="2019-03" db="EMBL/GenBank/DDBJ databases">
        <title>First draft genome of Liparis tanakae, snailfish: a comprehensive survey of snailfish specific genes.</title>
        <authorList>
            <person name="Kim W."/>
            <person name="Song I."/>
            <person name="Jeong J.-H."/>
            <person name="Kim D."/>
            <person name="Kim S."/>
            <person name="Ryu S."/>
            <person name="Song J.Y."/>
            <person name="Lee S.K."/>
        </authorList>
    </citation>
    <scope>NUCLEOTIDE SEQUENCE [LARGE SCALE GENOMIC DNA]</scope>
    <source>
        <tissue evidence="2">Muscle</tissue>
    </source>
</reference>
<feature type="region of interest" description="Disordered" evidence="1">
    <location>
        <begin position="1"/>
        <end position="53"/>
    </location>
</feature>
<dbReference type="Proteomes" id="UP000314294">
    <property type="component" value="Unassembled WGS sequence"/>
</dbReference>
<evidence type="ECO:0000313" key="2">
    <source>
        <dbReference type="EMBL" id="TNN27852.1"/>
    </source>
</evidence>
<comment type="caution">
    <text evidence="2">The sequence shown here is derived from an EMBL/GenBank/DDBJ whole genome shotgun (WGS) entry which is preliminary data.</text>
</comment>
<feature type="compositionally biased region" description="Polar residues" evidence="1">
    <location>
        <begin position="23"/>
        <end position="32"/>
    </location>
</feature>
<protein>
    <submittedName>
        <fullName evidence="2">Uncharacterized protein</fullName>
    </submittedName>
</protein>
<evidence type="ECO:0000313" key="3">
    <source>
        <dbReference type="Proteomes" id="UP000314294"/>
    </source>
</evidence>
<name>A0A4Z2EHP4_9TELE</name>
<gene>
    <name evidence="2" type="ORF">EYF80_062001</name>
</gene>
<keyword evidence="3" id="KW-1185">Reference proteome</keyword>
<proteinExistence type="predicted"/>
<evidence type="ECO:0000256" key="1">
    <source>
        <dbReference type="SAM" id="MobiDB-lite"/>
    </source>
</evidence>
<dbReference type="EMBL" id="SRLO01007648">
    <property type="protein sequence ID" value="TNN27852.1"/>
    <property type="molecule type" value="Genomic_DNA"/>
</dbReference>
<accession>A0A4Z2EHP4</accession>
<organism evidence="2 3">
    <name type="scientific">Liparis tanakae</name>
    <name type="common">Tanaka's snailfish</name>
    <dbReference type="NCBI Taxonomy" id="230148"/>
    <lineage>
        <taxon>Eukaryota</taxon>
        <taxon>Metazoa</taxon>
        <taxon>Chordata</taxon>
        <taxon>Craniata</taxon>
        <taxon>Vertebrata</taxon>
        <taxon>Euteleostomi</taxon>
        <taxon>Actinopterygii</taxon>
        <taxon>Neopterygii</taxon>
        <taxon>Teleostei</taxon>
        <taxon>Neoteleostei</taxon>
        <taxon>Acanthomorphata</taxon>
        <taxon>Eupercaria</taxon>
        <taxon>Perciformes</taxon>
        <taxon>Cottioidei</taxon>
        <taxon>Cottales</taxon>
        <taxon>Liparidae</taxon>
        <taxon>Liparis</taxon>
    </lineage>
</organism>